<sequence length="125" mass="13878">MPAGQSTQNGIASPDMPTCSLESLPQPCSPRGRGTEGACRAIINPHGSIHTYVCTYIHTHTLHAHMYILHTNSRIETASRVHCTYVWIGPWLACTTPHTTSSSSSSSTYMLFHNHIYHCQWQLCP</sequence>
<dbReference type="Proteomes" id="UP000016934">
    <property type="component" value="Unassembled WGS sequence"/>
</dbReference>
<dbReference type="AlphaFoldDB" id="M2SRK3"/>
<dbReference type="KEGG" id="bsc:COCSADRAFT_316022"/>
<dbReference type="EMBL" id="KB445642">
    <property type="protein sequence ID" value="EMD64915.1"/>
    <property type="molecule type" value="Genomic_DNA"/>
</dbReference>
<protein>
    <submittedName>
        <fullName evidence="1">Uncharacterized protein</fullName>
    </submittedName>
</protein>
<accession>M2SRK3</accession>
<name>M2SRK3_COCSN</name>
<dbReference type="OrthoDB" id="10383464at2759"/>
<dbReference type="RefSeq" id="XP_007699455.1">
    <property type="nucleotide sequence ID" value="XM_007701265.1"/>
</dbReference>
<evidence type="ECO:0000313" key="2">
    <source>
        <dbReference type="Proteomes" id="UP000016934"/>
    </source>
</evidence>
<dbReference type="GeneID" id="19136472"/>
<proteinExistence type="predicted"/>
<gene>
    <name evidence="1" type="ORF">COCSADRAFT_316022</name>
</gene>
<evidence type="ECO:0000313" key="1">
    <source>
        <dbReference type="EMBL" id="EMD64915.1"/>
    </source>
</evidence>
<reference evidence="2" key="2">
    <citation type="journal article" date="2013" name="PLoS Genet.">
        <title>Comparative genome structure, secondary metabolite, and effector coding capacity across Cochliobolus pathogens.</title>
        <authorList>
            <person name="Condon B.J."/>
            <person name="Leng Y."/>
            <person name="Wu D."/>
            <person name="Bushley K.E."/>
            <person name="Ohm R.A."/>
            <person name="Otillar R."/>
            <person name="Martin J."/>
            <person name="Schackwitz W."/>
            <person name="Grimwood J."/>
            <person name="MohdZainudin N."/>
            <person name="Xue C."/>
            <person name="Wang R."/>
            <person name="Manning V.A."/>
            <person name="Dhillon B."/>
            <person name="Tu Z.J."/>
            <person name="Steffenson B.J."/>
            <person name="Salamov A."/>
            <person name="Sun H."/>
            <person name="Lowry S."/>
            <person name="LaButti K."/>
            <person name="Han J."/>
            <person name="Copeland A."/>
            <person name="Lindquist E."/>
            <person name="Barry K."/>
            <person name="Schmutz J."/>
            <person name="Baker S.E."/>
            <person name="Ciuffetti L.M."/>
            <person name="Grigoriev I.V."/>
            <person name="Zhong S."/>
            <person name="Turgeon B.G."/>
        </authorList>
    </citation>
    <scope>NUCLEOTIDE SEQUENCE [LARGE SCALE GENOMIC DNA]</scope>
    <source>
        <strain evidence="2">ND90Pr / ATCC 201652</strain>
    </source>
</reference>
<reference evidence="1 2" key="1">
    <citation type="journal article" date="2012" name="PLoS Pathog.">
        <title>Diverse lifestyles and strategies of plant pathogenesis encoded in the genomes of eighteen Dothideomycetes fungi.</title>
        <authorList>
            <person name="Ohm R.A."/>
            <person name="Feau N."/>
            <person name="Henrissat B."/>
            <person name="Schoch C.L."/>
            <person name="Horwitz B.A."/>
            <person name="Barry K.W."/>
            <person name="Condon B.J."/>
            <person name="Copeland A.C."/>
            <person name="Dhillon B."/>
            <person name="Glaser F."/>
            <person name="Hesse C.N."/>
            <person name="Kosti I."/>
            <person name="LaButti K."/>
            <person name="Lindquist E.A."/>
            <person name="Lucas S."/>
            <person name="Salamov A.A."/>
            <person name="Bradshaw R.E."/>
            <person name="Ciuffetti L."/>
            <person name="Hamelin R.C."/>
            <person name="Kema G.H.J."/>
            <person name="Lawrence C."/>
            <person name="Scott J.A."/>
            <person name="Spatafora J.W."/>
            <person name="Turgeon B.G."/>
            <person name="de Wit P.J.G.M."/>
            <person name="Zhong S."/>
            <person name="Goodwin S.B."/>
            <person name="Grigoriev I.V."/>
        </authorList>
    </citation>
    <scope>NUCLEOTIDE SEQUENCE [LARGE SCALE GENOMIC DNA]</scope>
    <source>
        <strain evidence="2">ND90Pr / ATCC 201652</strain>
    </source>
</reference>
<organism evidence="1 2">
    <name type="scientific">Cochliobolus sativus (strain ND90Pr / ATCC 201652)</name>
    <name type="common">Common root rot and spot blotch fungus</name>
    <name type="synonym">Bipolaris sorokiniana</name>
    <dbReference type="NCBI Taxonomy" id="665912"/>
    <lineage>
        <taxon>Eukaryota</taxon>
        <taxon>Fungi</taxon>
        <taxon>Dikarya</taxon>
        <taxon>Ascomycota</taxon>
        <taxon>Pezizomycotina</taxon>
        <taxon>Dothideomycetes</taxon>
        <taxon>Pleosporomycetidae</taxon>
        <taxon>Pleosporales</taxon>
        <taxon>Pleosporineae</taxon>
        <taxon>Pleosporaceae</taxon>
        <taxon>Bipolaris</taxon>
    </lineage>
</organism>
<keyword evidence="2" id="KW-1185">Reference proteome</keyword>
<dbReference type="HOGENOM" id="CLU_1992439_0_0_1"/>